<dbReference type="GO" id="GO:0007155">
    <property type="term" value="P:cell adhesion"/>
    <property type="evidence" value="ECO:0007669"/>
    <property type="project" value="InterPro"/>
</dbReference>
<dbReference type="Pfam" id="PF01297">
    <property type="entry name" value="ZnuA"/>
    <property type="match status" value="1"/>
</dbReference>
<evidence type="ECO:0000313" key="7">
    <source>
        <dbReference type="EMBL" id="POP47611.1"/>
    </source>
</evidence>
<name>A0A2P5GVN6_9ENTR</name>
<protein>
    <submittedName>
        <fullName evidence="8">ABC transporter substrate-binding protein</fullName>
    </submittedName>
</protein>
<dbReference type="InterPro" id="IPR006129">
    <property type="entry name" value="AdhesinB"/>
</dbReference>
<keyword evidence="3 6" id="KW-0813">Transport</keyword>
<evidence type="ECO:0000256" key="2">
    <source>
        <dbReference type="ARBA" id="ARBA00011028"/>
    </source>
</evidence>
<reference evidence="9 10" key="1">
    <citation type="submission" date="2018-01" db="EMBL/GenBank/DDBJ databases">
        <title>Superficieibacter electus gen. nov., sp. nov., an extended-spectrum beta-lactamase possessing member of the Enterobacteriaceae family, isolated from intensive care unit surfaces.</title>
        <authorList>
            <person name="Potter R.F."/>
            <person name="D'Souza A.W."/>
        </authorList>
    </citation>
    <scope>NUCLEOTIDE SEQUENCE [LARGE SCALE GENOMIC DNA]</scope>
    <source>
        <strain evidence="8 10">BP-1</strain>
        <strain evidence="7 9">BP-2</strain>
    </source>
</reference>
<gene>
    <name evidence="8" type="ORF">CHU32_00195</name>
    <name evidence="7" type="ORF">CHU33_00195</name>
</gene>
<keyword evidence="4" id="KW-0479">Metal-binding</keyword>
<evidence type="ECO:0000313" key="9">
    <source>
        <dbReference type="Proteomes" id="UP000237073"/>
    </source>
</evidence>
<evidence type="ECO:0000256" key="3">
    <source>
        <dbReference type="ARBA" id="ARBA00022448"/>
    </source>
</evidence>
<dbReference type="NCBIfam" id="NF040870">
    <property type="entry name" value="AztC"/>
    <property type="match status" value="1"/>
</dbReference>
<dbReference type="InterPro" id="IPR006127">
    <property type="entry name" value="ZnuA-like"/>
</dbReference>
<dbReference type="EMBL" id="PQGD01000001">
    <property type="protein sequence ID" value="POP50622.1"/>
    <property type="molecule type" value="Genomic_DNA"/>
</dbReference>
<evidence type="ECO:0000313" key="8">
    <source>
        <dbReference type="EMBL" id="POP50622.1"/>
    </source>
</evidence>
<dbReference type="GO" id="GO:0030313">
    <property type="term" value="C:cell envelope"/>
    <property type="evidence" value="ECO:0007669"/>
    <property type="project" value="UniProtKB-SubCell"/>
</dbReference>
<proteinExistence type="inferred from homology"/>
<dbReference type="InterPro" id="IPR050492">
    <property type="entry name" value="Bact_metal-bind_prot9"/>
</dbReference>
<keyword evidence="9" id="KW-1185">Reference proteome</keyword>
<dbReference type="PANTHER" id="PTHR42953">
    <property type="entry name" value="HIGH-AFFINITY ZINC UPTAKE SYSTEM PROTEIN ZNUA-RELATED"/>
    <property type="match status" value="1"/>
</dbReference>
<dbReference type="PANTHER" id="PTHR42953:SF1">
    <property type="entry name" value="METAL-BINDING PROTEIN HI_0362-RELATED"/>
    <property type="match status" value="1"/>
</dbReference>
<dbReference type="RefSeq" id="WP_103674084.1">
    <property type="nucleotide sequence ID" value="NZ_PQGD01000001.1"/>
</dbReference>
<organism evidence="8 10">
    <name type="scientific">Superficieibacter electus</name>
    <dbReference type="NCBI Taxonomy" id="2022662"/>
    <lineage>
        <taxon>Bacteria</taxon>
        <taxon>Pseudomonadati</taxon>
        <taxon>Pseudomonadota</taxon>
        <taxon>Gammaproteobacteria</taxon>
        <taxon>Enterobacterales</taxon>
        <taxon>Enterobacteriaceae</taxon>
        <taxon>Superficieibacter</taxon>
    </lineage>
</organism>
<accession>A0A2P5GVN6</accession>
<dbReference type="AlphaFoldDB" id="A0A2P5GVN6"/>
<dbReference type="PRINTS" id="PR00691">
    <property type="entry name" value="ADHESINB"/>
</dbReference>
<dbReference type="InterPro" id="IPR006128">
    <property type="entry name" value="Lipoprotein_PsaA-like"/>
</dbReference>
<keyword evidence="5" id="KW-0732">Signal</keyword>
<dbReference type="EMBL" id="PQGE01000001">
    <property type="protein sequence ID" value="POP47611.1"/>
    <property type="molecule type" value="Genomic_DNA"/>
</dbReference>
<dbReference type="Gene3D" id="3.40.50.1980">
    <property type="entry name" value="Nitrogenase molybdenum iron protein domain"/>
    <property type="match status" value="2"/>
</dbReference>
<evidence type="ECO:0000256" key="1">
    <source>
        <dbReference type="ARBA" id="ARBA00004196"/>
    </source>
</evidence>
<comment type="similarity">
    <text evidence="2 6">Belongs to the bacterial solute-binding protein 9 family.</text>
</comment>
<evidence type="ECO:0000256" key="4">
    <source>
        <dbReference type="ARBA" id="ARBA00022723"/>
    </source>
</evidence>
<dbReference type="GO" id="GO:0046872">
    <property type="term" value="F:metal ion binding"/>
    <property type="evidence" value="ECO:0007669"/>
    <property type="project" value="UniProtKB-KW"/>
</dbReference>
<dbReference type="InterPro" id="IPR047701">
    <property type="entry name" value="AztC-like"/>
</dbReference>
<dbReference type="Proteomes" id="UP000237073">
    <property type="component" value="Unassembled WGS sequence"/>
</dbReference>
<sequence>MRKSGIILLYQLMTSLLFLFAAIPATAKLNVIASFSIIGDMAKNIGQDRIELRTIVGPNGDAHVYEPSPSDAIAMSKADVILVNGLQLEGFISRLIEASETSAPVIETTKGADILRDPAGGHYHFYDGKAVFHAAPFDPHAWQSVSNARIYVKNITVAFCAKDKNNCDFYQANARAYDEKLAALENEVINVVATIPEKKRTIVVGHNAFKYFERAYGIRFLSPQGISTESEASAADVAGILKQIKENNASAVFSENISNPRLVEQIAREAGLEVAGVLYTDALSEPEGPASSYIAMMQHNVTTIAAASHRRNSQP</sequence>
<evidence type="ECO:0000313" key="10">
    <source>
        <dbReference type="Proteomes" id="UP000247005"/>
    </source>
</evidence>
<evidence type="ECO:0000256" key="6">
    <source>
        <dbReference type="RuleBase" id="RU003512"/>
    </source>
</evidence>
<comment type="subcellular location">
    <subcellularLocation>
        <location evidence="1">Cell envelope</location>
    </subcellularLocation>
</comment>
<dbReference type="SUPFAM" id="SSF53807">
    <property type="entry name" value="Helical backbone' metal receptor"/>
    <property type="match status" value="1"/>
</dbReference>
<dbReference type="PRINTS" id="PR00690">
    <property type="entry name" value="ADHESNFAMILY"/>
</dbReference>
<dbReference type="GO" id="GO:0030001">
    <property type="term" value="P:metal ion transport"/>
    <property type="evidence" value="ECO:0007669"/>
    <property type="project" value="InterPro"/>
</dbReference>
<dbReference type="OrthoDB" id="9793396at2"/>
<evidence type="ECO:0000256" key="5">
    <source>
        <dbReference type="ARBA" id="ARBA00022729"/>
    </source>
</evidence>
<comment type="caution">
    <text evidence="8">The sequence shown here is derived from an EMBL/GenBank/DDBJ whole genome shotgun (WGS) entry which is preliminary data.</text>
</comment>
<dbReference type="Proteomes" id="UP000247005">
    <property type="component" value="Unassembled WGS sequence"/>
</dbReference>